<evidence type="ECO:0000313" key="1">
    <source>
        <dbReference type="EMBL" id="AMK16284.1"/>
    </source>
</evidence>
<proteinExistence type="predicted"/>
<protein>
    <submittedName>
        <fullName evidence="1">Uncharacterized protein</fullName>
    </submittedName>
</protein>
<keyword evidence="2" id="KW-1185">Reference proteome</keyword>
<reference evidence="2" key="2">
    <citation type="submission" date="2016-02" db="EMBL/GenBank/DDBJ databases">
        <title>The draft genome sequence of the rumen methanogen Methanobrevibacter olleyae YLM1.</title>
        <authorList>
            <consortium name="New Zealand Agricultural Greenhouse Gas Research Centre/Pastoral Greenhouse Gas Research Consortium"/>
            <person name="Kelly W.J."/>
            <person name="Li D."/>
            <person name="Lambie S.C."/>
            <person name="Attwood G.T."/>
            <person name="Altermann E."/>
            <person name="Leahy S.C."/>
        </authorList>
    </citation>
    <scope>NUCLEOTIDE SEQUENCE [LARGE SCALE GENOMIC DNA]</scope>
    <source>
        <strain evidence="2">YLM1</strain>
    </source>
</reference>
<reference evidence="1 2" key="1">
    <citation type="journal article" date="2016" name="Genome Announc.">
        <title>Draft Genome Sequence of the Rumen Methanogen Methanobrevibacter olleyae YLM1.</title>
        <authorList>
            <person name="Kelly W.J."/>
            <person name="Li D."/>
            <person name="Lambie S.C."/>
            <person name="Cox F."/>
            <person name="Attwood G.T."/>
            <person name="Altermann E."/>
            <person name="Leahy S.C."/>
        </authorList>
    </citation>
    <scope>NUCLEOTIDE SEQUENCE [LARGE SCALE GENOMIC DNA]</scope>
    <source>
        <strain evidence="1 2">YLM1</strain>
    </source>
</reference>
<dbReference type="EMBL" id="CP014265">
    <property type="protein sequence ID" value="AMK16284.1"/>
    <property type="molecule type" value="Genomic_DNA"/>
</dbReference>
<dbReference type="AlphaFoldDB" id="A0A126R2L4"/>
<accession>A0A126R2L4</accession>
<dbReference type="Proteomes" id="UP000066376">
    <property type="component" value="Chromosome"/>
</dbReference>
<evidence type="ECO:0000313" key="2">
    <source>
        <dbReference type="Proteomes" id="UP000066376"/>
    </source>
</evidence>
<name>A0A126R2L4_METOL</name>
<gene>
    <name evidence="1" type="ORF">YLM1_1729</name>
</gene>
<dbReference type="PATRIC" id="fig|294671.3.peg.1796"/>
<sequence length="76" mass="8906">MKYFKAFINIPNPKPPNKPVRNLNQLLLNLHPYNCVNPSTNAGIIILVSYDKKGLKYSYHKHLKKTYFYLIIIILC</sequence>
<dbReference type="KEGG" id="mol:YLM1_1729"/>
<organism evidence="1 2">
    <name type="scientific">Methanobrevibacter olleyae</name>
    <dbReference type="NCBI Taxonomy" id="294671"/>
    <lineage>
        <taxon>Archaea</taxon>
        <taxon>Methanobacteriati</taxon>
        <taxon>Methanobacteriota</taxon>
        <taxon>Methanomada group</taxon>
        <taxon>Methanobacteria</taxon>
        <taxon>Methanobacteriales</taxon>
        <taxon>Methanobacteriaceae</taxon>
        <taxon>Methanobrevibacter</taxon>
    </lineage>
</organism>